<dbReference type="RefSeq" id="WP_030004420.1">
    <property type="nucleotide sequence ID" value="NC_022549.1"/>
</dbReference>
<dbReference type="Proteomes" id="UP000032737">
    <property type="component" value="Chromosome"/>
</dbReference>
<dbReference type="STRING" id="61635.BN85305440"/>
<protein>
    <submittedName>
        <fullName evidence="2">Uncharacterized protein</fullName>
    </submittedName>
</protein>
<keyword evidence="3" id="KW-1185">Reference proteome</keyword>
<evidence type="ECO:0000313" key="3">
    <source>
        <dbReference type="Proteomes" id="UP000032737"/>
    </source>
</evidence>
<feature type="transmembrane region" description="Helical" evidence="1">
    <location>
        <begin position="12"/>
        <end position="33"/>
    </location>
</feature>
<reference evidence="2 3" key="1">
    <citation type="journal article" date="2013" name="J. Mol. Microbiol. Biotechnol.">
        <title>Analysis of the Complete Genomes of Acholeplasma brassicae , A. palmae and A. laidlawii and Their Comparison to the Obligate Parasites from ' Candidatus Phytoplasma'.</title>
        <authorList>
            <person name="Kube M."/>
            <person name="Siewert C."/>
            <person name="Migdoll A.M."/>
            <person name="Duduk B."/>
            <person name="Holz S."/>
            <person name="Rabus R."/>
            <person name="Seemuller E."/>
            <person name="Mitrovic J."/>
            <person name="Muller I."/>
            <person name="Buttner C."/>
            <person name="Reinhardt R."/>
        </authorList>
    </citation>
    <scope>NUCLEOTIDE SEQUENCE [LARGE SCALE GENOMIC DNA]</scope>
    <source>
        <strain evidence="3">0502</strain>
    </source>
</reference>
<dbReference type="EMBL" id="FO681348">
    <property type="protein sequence ID" value="CCV65565.1"/>
    <property type="molecule type" value="Genomic_DNA"/>
</dbReference>
<dbReference type="HOGENOM" id="CLU_3075626_0_0_14"/>
<gene>
    <name evidence="2" type="ORF">BN85305440</name>
</gene>
<organism evidence="2 3">
    <name type="scientific">Acholeplasma brassicae</name>
    <dbReference type="NCBI Taxonomy" id="61635"/>
    <lineage>
        <taxon>Bacteria</taxon>
        <taxon>Bacillati</taxon>
        <taxon>Mycoplasmatota</taxon>
        <taxon>Mollicutes</taxon>
        <taxon>Acholeplasmatales</taxon>
        <taxon>Acholeplasmataceae</taxon>
        <taxon>Acholeplasma</taxon>
    </lineage>
</organism>
<name>U4KMY4_9MOLU</name>
<proteinExistence type="predicted"/>
<sequence length="52" mass="5557">MFYLFSSLFTGSFSPFTFILIALFGGLSTFGLIKLKGGGGSSGGIGLFKRRR</sequence>
<keyword evidence="1" id="KW-1133">Transmembrane helix</keyword>
<dbReference type="KEGG" id="abra:BN85305440"/>
<keyword evidence="1" id="KW-0472">Membrane</keyword>
<accession>U4KMY4</accession>
<keyword evidence="1" id="KW-0812">Transmembrane</keyword>
<evidence type="ECO:0000313" key="2">
    <source>
        <dbReference type="EMBL" id="CCV65565.1"/>
    </source>
</evidence>
<evidence type="ECO:0000256" key="1">
    <source>
        <dbReference type="SAM" id="Phobius"/>
    </source>
</evidence>
<dbReference type="AlphaFoldDB" id="U4KMY4"/>